<evidence type="ECO:0000256" key="4">
    <source>
        <dbReference type="ARBA" id="ARBA00004637"/>
    </source>
</evidence>
<keyword evidence="7" id="KW-0053">Apoptosis</keyword>
<dbReference type="GO" id="GO:0006915">
    <property type="term" value="P:apoptotic process"/>
    <property type="evidence" value="ECO:0007669"/>
    <property type="project" value="UniProtKB-KW"/>
</dbReference>
<keyword evidence="6" id="KW-0963">Cytoplasm</keyword>
<dbReference type="GO" id="GO:0006631">
    <property type="term" value="P:fatty acid metabolic process"/>
    <property type="evidence" value="ECO:0007669"/>
    <property type="project" value="UniProtKB-KW"/>
</dbReference>
<gene>
    <name evidence="29" type="ORF">PMEA_00018524</name>
</gene>
<accession>A0AAU9X7B7</accession>
<comment type="subcellular location">
    <subcellularLocation>
        <location evidence="3">Cell projection</location>
        <location evidence="3">Ruffle membrane</location>
    </subcellularLocation>
    <subcellularLocation>
        <location evidence="1">Cytoplasm</location>
    </subcellularLocation>
    <subcellularLocation>
        <location evidence="4">Mitochondrion inner membrane</location>
        <topology evidence="4">Peripheral membrane protein</topology>
    </subcellularLocation>
    <subcellularLocation>
        <location evidence="2">Mitochondrion intermembrane space</location>
    </subcellularLocation>
</comment>
<evidence type="ECO:0000256" key="21">
    <source>
        <dbReference type="ARBA" id="ARBA00043210"/>
    </source>
</evidence>
<evidence type="ECO:0000256" key="3">
    <source>
        <dbReference type="ARBA" id="ARBA00004632"/>
    </source>
</evidence>
<protein>
    <recommendedName>
        <fullName evidence="20">Acyl-coenzyme A thioesterase THEM4</fullName>
        <ecNumber evidence="19">3.1.2.2</ecNumber>
    </recommendedName>
    <alternativeName>
        <fullName evidence="21">Thioesterase superfamily member 4</fullName>
    </alternativeName>
</protein>
<keyword evidence="15" id="KW-0966">Cell projection</keyword>
<comment type="caution">
    <text evidence="29">The sequence shown here is derived from an EMBL/GenBank/DDBJ whole genome shotgun (WGS) entry which is preliminary data.</text>
</comment>
<evidence type="ECO:0000256" key="12">
    <source>
        <dbReference type="ARBA" id="ARBA00023098"/>
    </source>
</evidence>
<keyword evidence="12" id="KW-0443">Lipid metabolism</keyword>
<evidence type="ECO:0000256" key="23">
    <source>
        <dbReference type="ARBA" id="ARBA00047734"/>
    </source>
</evidence>
<evidence type="ECO:0000256" key="24">
    <source>
        <dbReference type="ARBA" id="ARBA00047969"/>
    </source>
</evidence>
<evidence type="ECO:0000256" key="18">
    <source>
        <dbReference type="ARBA" id="ARBA00038456"/>
    </source>
</evidence>
<dbReference type="InterPro" id="IPR029069">
    <property type="entry name" value="HotDog_dom_sf"/>
</dbReference>
<name>A0AAU9X7B7_9CNID</name>
<evidence type="ECO:0000256" key="15">
    <source>
        <dbReference type="ARBA" id="ARBA00023273"/>
    </source>
</evidence>
<evidence type="ECO:0000256" key="19">
    <source>
        <dbReference type="ARBA" id="ARBA00038848"/>
    </source>
</evidence>
<dbReference type="PANTHER" id="PTHR12418">
    <property type="entry name" value="ACYL-COENZYME A THIOESTERASE THEM4"/>
    <property type="match status" value="1"/>
</dbReference>
<evidence type="ECO:0000256" key="20">
    <source>
        <dbReference type="ARBA" id="ARBA00040123"/>
    </source>
</evidence>
<reference evidence="29 30" key="1">
    <citation type="submission" date="2022-05" db="EMBL/GenBank/DDBJ databases">
        <authorList>
            <consortium name="Genoscope - CEA"/>
            <person name="William W."/>
        </authorList>
    </citation>
    <scope>NUCLEOTIDE SEQUENCE [LARGE SCALE GENOMIC DNA]</scope>
</reference>
<dbReference type="InterPro" id="IPR052365">
    <property type="entry name" value="THEM4/THEM5_acyl-CoA_thioest"/>
</dbReference>
<evidence type="ECO:0000259" key="28">
    <source>
        <dbReference type="Pfam" id="PF03061"/>
    </source>
</evidence>
<comment type="catalytic activity">
    <reaction evidence="25">
        <text>dodecanoyl-CoA + H2O = dodecanoate + CoA + H(+)</text>
        <dbReference type="Rhea" id="RHEA:30135"/>
        <dbReference type="ChEBI" id="CHEBI:15377"/>
        <dbReference type="ChEBI" id="CHEBI:15378"/>
        <dbReference type="ChEBI" id="CHEBI:18262"/>
        <dbReference type="ChEBI" id="CHEBI:57287"/>
        <dbReference type="ChEBI" id="CHEBI:57375"/>
    </reaction>
    <physiologicalReaction direction="left-to-right" evidence="25">
        <dbReference type="Rhea" id="RHEA:30136"/>
    </physiologicalReaction>
</comment>
<feature type="region of interest" description="Disordered" evidence="27">
    <location>
        <begin position="178"/>
        <end position="197"/>
    </location>
</feature>
<proteinExistence type="inferred from homology"/>
<evidence type="ECO:0000256" key="26">
    <source>
        <dbReference type="ARBA" id="ARBA00048180"/>
    </source>
</evidence>
<dbReference type="AlphaFoldDB" id="A0AAU9X7B7"/>
<keyword evidence="14" id="KW-0472">Membrane</keyword>
<keyword evidence="11" id="KW-0809">Transit peptide</keyword>
<evidence type="ECO:0000313" key="30">
    <source>
        <dbReference type="Proteomes" id="UP001159428"/>
    </source>
</evidence>
<dbReference type="Proteomes" id="UP001159428">
    <property type="component" value="Unassembled WGS sequence"/>
</dbReference>
<evidence type="ECO:0000256" key="7">
    <source>
        <dbReference type="ARBA" id="ARBA00022703"/>
    </source>
</evidence>
<dbReference type="Pfam" id="PF03061">
    <property type="entry name" value="4HBT"/>
    <property type="match status" value="1"/>
</dbReference>
<evidence type="ECO:0000256" key="14">
    <source>
        <dbReference type="ARBA" id="ARBA00023136"/>
    </source>
</evidence>
<comment type="similarity">
    <text evidence="18">Belongs to the THEM4/THEM5 thioesterase family.</text>
</comment>
<keyword evidence="5" id="KW-1003">Cell membrane</keyword>
<comment type="catalytic activity">
    <reaction evidence="16">
        <text>(5Z,8Z,11Z,14Z)-eicosatetraenoyl-CoA + H2O = (5Z,8Z,11Z,14Z)-eicosatetraenoate + CoA + H(+)</text>
        <dbReference type="Rhea" id="RHEA:40151"/>
        <dbReference type="ChEBI" id="CHEBI:15377"/>
        <dbReference type="ChEBI" id="CHEBI:15378"/>
        <dbReference type="ChEBI" id="CHEBI:32395"/>
        <dbReference type="ChEBI" id="CHEBI:57287"/>
        <dbReference type="ChEBI" id="CHEBI:57368"/>
    </reaction>
    <physiologicalReaction direction="left-to-right" evidence="16">
        <dbReference type="Rhea" id="RHEA:40152"/>
    </physiologicalReaction>
</comment>
<dbReference type="GO" id="GO:0032587">
    <property type="term" value="C:ruffle membrane"/>
    <property type="evidence" value="ECO:0007669"/>
    <property type="project" value="UniProtKB-SubCell"/>
</dbReference>
<evidence type="ECO:0000256" key="5">
    <source>
        <dbReference type="ARBA" id="ARBA00022475"/>
    </source>
</evidence>
<dbReference type="GO" id="GO:0005743">
    <property type="term" value="C:mitochondrial inner membrane"/>
    <property type="evidence" value="ECO:0007669"/>
    <property type="project" value="UniProtKB-SubCell"/>
</dbReference>
<evidence type="ECO:0000256" key="2">
    <source>
        <dbReference type="ARBA" id="ARBA00004569"/>
    </source>
</evidence>
<sequence length="197" mass="21776">MADMEPSNYSAPNDTWTVESLDLYKRLKSDLIEQGNGDWLEHKSTIYYGERRLFTKALVNEYPGKFFEYVFFFSKNEKKVKGVIQFGPYTQGPPGWVHGGASASMMHSAIGVCASKSFPDCVTASLAVDFKSPLLLGATALVESWVDKVEGRKIYALVELRSPDGKVLHSSSNALIIQPQPQGEDADKGKNAFGDKK</sequence>
<evidence type="ECO:0000256" key="16">
    <source>
        <dbReference type="ARBA" id="ARBA00035852"/>
    </source>
</evidence>
<evidence type="ECO:0000256" key="6">
    <source>
        <dbReference type="ARBA" id="ARBA00022490"/>
    </source>
</evidence>
<feature type="domain" description="Thioesterase" evidence="28">
    <location>
        <begin position="95"/>
        <end position="167"/>
    </location>
</feature>
<comment type="catalytic activity">
    <reaction evidence="24">
        <text>decanoyl-CoA + H2O = decanoate + CoA + H(+)</text>
        <dbReference type="Rhea" id="RHEA:40059"/>
        <dbReference type="ChEBI" id="CHEBI:15377"/>
        <dbReference type="ChEBI" id="CHEBI:15378"/>
        <dbReference type="ChEBI" id="CHEBI:27689"/>
        <dbReference type="ChEBI" id="CHEBI:57287"/>
        <dbReference type="ChEBI" id="CHEBI:61430"/>
    </reaction>
    <physiologicalReaction direction="left-to-right" evidence="24">
        <dbReference type="Rhea" id="RHEA:40060"/>
    </physiologicalReaction>
</comment>
<dbReference type="Gene3D" id="3.10.129.10">
    <property type="entry name" value="Hotdog Thioesterase"/>
    <property type="match status" value="1"/>
</dbReference>
<evidence type="ECO:0000256" key="8">
    <source>
        <dbReference type="ARBA" id="ARBA00022792"/>
    </source>
</evidence>
<dbReference type="InterPro" id="IPR006683">
    <property type="entry name" value="Thioestr_dom"/>
</dbReference>
<keyword evidence="10" id="KW-0276">Fatty acid metabolism</keyword>
<evidence type="ECO:0000256" key="25">
    <source>
        <dbReference type="ARBA" id="ARBA00048074"/>
    </source>
</evidence>
<organism evidence="29 30">
    <name type="scientific">Pocillopora meandrina</name>
    <dbReference type="NCBI Taxonomy" id="46732"/>
    <lineage>
        <taxon>Eukaryota</taxon>
        <taxon>Metazoa</taxon>
        <taxon>Cnidaria</taxon>
        <taxon>Anthozoa</taxon>
        <taxon>Hexacorallia</taxon>
        <taxon>Scleractinia</taxon>
        <taxon>Astrocoeniina</taxon>
        <taxon>Pocilloporidae</taxon>
        <taxon>Pocillopora</taxon>
    </lineage>
</organism>
<evidence type="ECO:0000256" key="11">
    <source>
        <dbReference type="ARBA" id="ARBA00022946"/>
    </source>
</evidence>
<evidence type="ECO:0000256" key="9">
    <source>
        <dbReference type="ARBA" id="ARBA00022801"/>
    </source>
</evidence>
<evidence type="ECO:0000256" key="17">
    <source>
        <dbReference type="ARBA" id="ARBA00037002"/>
    </source>
</evidence>
<dbReference type="CDD" id="cd03443">
    <property type="entry name" value="PaaI_thioesterase"/>
    <property type="match status" value="1"/>
</dbReference>
<evidence type="ECO:0000256" key="1">
    <source>
        <dbReference type="ARBA" id="ARBA00004496"/>
    </source>
</evidence>
<evidence type="ECO:0000256" key="27">
    <source>
        <dbReference type="SAM" id="MobiDB-lite"/>
    </source>
</evidence>
<dbReference type="GO" id="GO:0005758">
    <property type="term" value="C:mitochondrial intermembrane space"/>
    <property type="evidence" value="ECO:0007669"/>
    <property type="project" value="UniProtKB-SubCell"/>
</dbReference>
<comment type="catalytic activity">
    <reaction evidence="26">
        <text>tetradecanoyl-CoA + H2O = tetradecanoate + CoA + H(+)</text>
        <dbReference type="Rhea" id="RHEA:40119"/>
        <dbReference type="ChEBI" id="CHEBI:15377"/>
        <dbReference type="ChEBI" id="CHEBI:15378"/>
        <dbReference type="ChEBI" id="CHEBI:30807"/>
        <dbReference type="ChEBI" id="CHEBI:57287"/>
        <dbReference type="ChEBI" id="CHEBI:57385"/>
    </reaction>
    <physiologicalReaction direction="left-to-right" evidence="26">
        <dbReference type="Rhea" id="RHEA:40120"/>
    </physiologicalReaction>
</comment>
<dbReference type="GO" id="GO:0016787">
    <property type="term" value="F:hydrolase activity"/>
    <property type="evidence" value="ECO:0007669"/>
    <property type="project" value="UniProtKB-KW"/>
</dbReference>
<keyword evidence="9" id="KW-0378">Hydrolase</keyword>
<dbReference type="EC" id="3.1.2.2" evidence="19"/>
<dbReference type="SUPFAM" id="SSF54637">
    <property type="entry name" value="Thioesterase/thiol ester dehydrase-isomerase"/>
    <property type="match status" value="1"/>
</dbReference>
<comment type="catalytic activity">
    <reaction evidence="22">
        <text>octanoyl-CoA + H2O = octanoate + CoA + H(+)</text>
        <dbReference type="Rhea" id="RHEA:30143"/>
        <dbReference type="ChEBI" id="CHEBI:15377"/>
        <dbReference type="ChEBI" id="CHEBI:15378"/>
        <dbReference type="ChEBI" id="CHEBI:25646"/>
        <dbReference type="ChEBI" id="CHEBI:57287"/>
        <dbReference type="ChEBI" id="CHEBI:57386"/>
    </reaction>
    <physiologicalReaction direction="left-to-right" evidence="22">
        <dbReference type="Rhea" id="RHEA:30144"/>
    </physiologicalReaction>
</comment>
<evidence type="ECO:0000256" key="22">
    <source>
        <dbReference type="ARBA" id="ARBA00047588"/>
    </source>
</evidence>
<evidence type="ECO:0000313" key="29">
    <source>
        <dbReference type="EMBL" id="CAH3138620.1"/>
    </source>
</evidence>
<dbReference type="PANTHER" id="PTHR12418:SF19">
    <property type="entry name" value="ACYL-COENZYME A THIOESTERASE THEM4"/>
    <property type="match status" value="1"/>
</dbReference>
<evidence type="ECO:0000256" key="13">
    <source>
        <dbReference type="ARBA" id="ARBA00023128"/>
    </source>
</evidence>
<comment type="catalytic activity">
    <reaction evidence="23">
        <text>hexadecanoyl-CoA + H2O = hexadecanoate + CoA + H(+)</text>
        <dbReference type="Rhea" id="RHEA:16645"/>
        <dbReference type="ChEBI" id="CHEBI:7896"/>
        <dbReference type="ChEBI" id="CHEBI:15377"/>
        <dbReference type="ChEBI" id="CHEBI:15378"/>
        <dbReference type="ChEBI" id="CHEBI:57287"/>
        <dbReference type="ChEBI" id="CHEBI:57379"/>
        <dbReference type="EC" id="3.1.2.2"/>
    </reaction>
    <physiologicalReaction direction="left-to-right" evidence="23">
        <dbReference type="Rhea" id="RHEA:16646"/>
    </physiologicalReaction>
</comment>
<evidence type="ECO:0000256" key="10">
    <source>
        <dbReference type="ARBA" id="ARBA00022832"/>
    </source>
</evidence>
<comment type="catalytic activity">
    <reaction evidence="17">
        <text>(9Z)-octadecenoyl-CoA + H2O = (9Z)-octadecenoate + CoA + H(+)</text>
        <dbReference type="Rhea" id="RHEA:40139"/>
        <dbReference type="ChEBI" id="CHEBI:15377"/>
        <dbReference type="ChEBI" id="CHEBI:15378"/>
        <dbReference type="ChEBI" id="CHEBI:30823"/>
        <dbReference type="ChEBI" id="CHEBI:57287"/>
        <dbReference type="ChEBI" id="CHEBI:57387"/>
    </reaction>
    <physiologicalReaction direction="left-to-right" evidence="17">
        <dbReference type="Rhea" id="RHEA:40140"/>
    </physiologicalReaction>
</comment>
<keyword evidence="8" id="KW-0999">Mitochondrion inner membrane</keyword>
<dbReference type="EMBL" id="CALNXJ010000032">
    <property type="protein sequence ID" value="CAH3138620.1"/>
    <property type="molecule type" value="Genomic_DNA"/>
</dbReference>
<feature type="compositionally biased region" description="Basic and acidic residues" evidence="27">
    <location>
        <begin position="185"/>
        <end position="197"/>
    </location>
</feature>
<keyword evidence="13" id="KW-0496">Mitochondrion</keyword>
<keyword evidence="30" id="KW-1185">Reference proteome</keyword>